<dbReference type="GO" id="GO:0031267">
    <property type="term" value="F:small GTPase binding"/>
    <property type="evidence" value="ECO:0007669"/>
    <property type="project" value="InterPro"/>
</dbReference>
<keyword evidence="1" id="KW-0813">Transport</keyword>
<proteinExistence type="inferred from homology"/>
<protein>
    <recommendedName>
        <fullName evidence="1">Exportin-T</fullName>
    </recommendedName>
    <alternativeName>
        <fullName evidence="1">Exportin(tRNA)</fullName>
    </alternativeName>
    <alternativeName>
        <fullName evidence="1">tRNA exportin</fullName>
    </alternativeName>
</protein>
<organism evidence="2">
    <name type="scientific">Cyprinus carpio</name>
    <name type="common">Common carp</name>
    <dbReference type="NCBI Taxonomy" id="7962"/>
    <lineage>
        <taxon>Eukaryota</taxon>
        <taxon>Metazoa</taxon>
        <taxon>Chordata</taxon>
        <taxon>Craniata</taxon>
        <taxon>Vertebrata</taxon>
        <taxon>Euteleostomi</taxon>
        <taxon>Actinopterygii</taxon>
        <taxon>Neopterygii</taxon>
        <taxon>Teleostei</taxon>
        <taxon>Ostariophysi</taxon>
        <taxon>Cypriniformes</taxon>
        <taxon>Cyprinidae</taxon>
        <taxon>Cyprininae</taxon>
        <taxon>Cyprinus</taxon>
    </lineage>
</organism>
<dbReference type="RefSeq" id="XP_042593205.1">
    <property type="nucleotide sequence ID" value="XM_042737271.1"/>
</dbReference>
<dbReference type="AlphaFoldDB" id="A0A9Q9X0X8"/>
<dbReference type="GO" id="GO:0071528">
    <property type="term" value="P:tRNA re-export from nucleus"/>
    <property type="evidence" value="ECO:0007669"/>
    <property type="project" value="UniProtKB-UniRule"/>
</dbReference>
<dbReference type="GO" id="GO:0016363">
    <property type="term" value="C:nuclear matrix"/>
    <property type="evidence" value="ECO:0007669"/>
    <property type="project" value="TreeGrafter"/>
</dbReference>
<keyword evidence="1" id="KW-0820">tRNA-binding</keyword>
<dbReference type="GO" id="GO:0005737">
    <property type="term" value="C:cytoplasm"/>
    <property type="evidence" value="ECO:0007669"/>
    <property type="project" value="UniProtKB-SubCell"/>
</dbReference>
<reference evidence="2" key="1">
    <citation type="submission" date="2025-08" db="UniProtKB">
        <authorList>
            <consortium name="RefSeq"/>
        </authorList>
    </citation>
    <scope>IDENTIFICATION</scope>
    <source>
        <tissue evidence="2">Muscle</tissue>
    </source>
</reference>
<comment type="subcellular location">
    <subcellularLocation>
        <location evidence="1">Nucleus</location>
    </subcellularLocation>
    <subcellularLocation>
        <location evidence="1">Cytoplasm</location>
    </subcellularLocation>
    <text evidence="1">Shuttles between the nucleus and the cytoplasm.</text>
</comment>
<accession>A0A9Q9X0X8</accession>
<gene>
    <name evidence="2" type="primary">LOC122139450</name>
</gene>
<sequence length="101" mass="11013">MNAFIEDILSRIQDLLELAPPENGFPAPLSSDDQLFMFETAGVLIVNGESPAERKQALMRSLLDALMEAFACCFAKLPQEAGEERQAVLADCLSHAVGFAR</sequence>
<dbReference type="Proteomes" id="UP001155660">
    <property type="component" value="Chromosome A4"/>
</dbReference>
<keyword evidence="1" id="KW-0963">Cytoplasm</keyword>
<dbReference type="GO" id="GO:0000049">
    <property type="term" value="F:tRNA binding"/>
    <property type="evidence" value="ECO:0007669"/>
    <property type="project" value="UniProtKB-UniRule"/>
</dbReference>
<dbReference type="OrthoDB" id="26399at2759"/>
<dbReference type="PANTHER" id="PTHR15952">
    <property type="entry name" value="EXPORTIN-T/LOS1"/>
    <property type="match status" value="1"/>
</dbReference>
<evidence type="ECO:0000256" key="1">
    <source>
        <dbReference type="RuleBase" id="RU366037"/>
    </source>
</evidence>
<dbReference type="PANTHER" id="PTHR15952:SF11">
    <property type="entry name" value="EXPORTIN-T"/>
    <property type="match status" value="1"/>
</dbReference>
<evidence type="ECO:0000313" key="2">
    <source>
        <dbReference type="RefSeq" id="XP_042593205.1"/>
    </source>
</evidence>
<dbReference type="GeneID" id="122139450"/>
<dbReference type="InterPro" id="IPR040017">
    <property type="entry name" value="XPOT"/>
</dbReference>
<keyword evidence="1" id="KW-0539">Nucleus</keyword>
<name>A0A9Q9X0X8_CYPCA</name>
<comment type="function">
    <text evidence="1">tRNA nucleus export receptor which facilitates tRNA translocation across the nuclear pore complex.</text>
</comment>
<comment type="similarity">
    <text evidence="1">Belongs to the exportin family.</text>
</comment>
<dbReference type="GO" id="GO:0005643">
    <property type="term" value="C:nuclear pore"/>
    <property type="evidence" value="ECO:0007669"/>
    <property type="project" value="TreeGrafter"/>
</dbReference>
<dbReference type="KEGG" id="ccar:122139450"/>
<keyword evidence="1" id="KW-0694">RNA-binding</keyword>